<dbReference type="EMBL" id="BQKI01000001">
    <property type="protein sequence ID" value="GJM84557.1"/>
    <property type="molecule type" value="Genomic_DNA"/>
</dbReference>
<dbReference type="InterPro" id="IPR056423">
    <property type="entry name" value="BACK_BPM_SPOP"/>
</dbReference>
<dbReference type="PANTHER" id="PTHR26379">
    <property type="entry name" value="BTB/POZ AND MATH DOMAIN-CONTAINING PROTEIN 1"/>
    <property type="match status" value="1"/>
</dbReference>
<dbReference type="SMART" id="SM00225">
    <property type="entry name" value="BTB"/>
    <property type="match status" value="1"/>
</dbReference>
<dbReference type="AlphaFoldDB" id="A0AAV5BEV5"/>
<dbReference type="InterPro" id="IPR000210">
    <property type="entry name" value="BTB/POZ_dom"/>
</dbReference>
<dbReference type="SMART" id="SM00061">
    <property type="entry name" value="MATH"/>
    <property type="match status" value="1"/>
</dbReference>
<proteinExistence type="inferred from homology"/>
<evidence type="ECO:0000256" key="2">
    <source>
        <dbReference type="ARBA" id="ARBA00010846"/>
    </source>
</evidence>
<evidence type="ECO:0000313" key="6">
    <source>
        <dbReference type="Proteomes" id="UP001054889"/>
    </source>
</evidence>
<protein>
    <submittedName>
        <fullName evidence="5">Uncharacterized protein</fullName>
    </submittedName>
</protein>
<dbReference type="InterPro" id="IPR002083">
    <property type="entry name" value="MATH/TRAF_dom"/>
</dbReference>
<comment type="caution">
    <text evidence="5">The sequence shown here is derived from an EMBL/GenBank/DDBJ whole genome shotgun (WGS) entry which is preliminary data.</text>
</comment>
<dbReference type="Gene3D" id="2.60.210.10">
    <property type="entry name" value="Apoptosis, Tumor Necrosis Factor Receptor Associated Protein 2, Chain A"/>
    <property type="match status" value="1"/>
</dbReference>
<dbReference type="Pfam" id="PF22486">
    <property type="entry name" value="MATH_2"/>
    <property type="match status" value="1"/>
</dbReference>
<dbReference type="SUPFAM" id="SSF54695">
    <property type="entry name" value="POZ domain"/>
    <property type="match status" value="1"/>
</dbReference>
<name>A0AAV5BEV5_ELECO</name>
<organism evidence="5 6">
    <name type="scientific">Eleusine coracana subsp. coracana</name>
    <dbReference type="NCBI Taxonomy" id="191504"/>
    <lineage>
        <taxon>Eukaryota</taxon>
        <taxon>Viridiplantae</taxon>
        <taxon>Streptophyta</taxon>
        <taxon>Embryophyta</taxon>
        <taxon>Tracheophyta</taxon>
        <taxon>Spermatophyta</taxon>
        <taxon>Magnoliopsida</taxon>
        <taxon>Liliopsida</taxon>
        <taxon>Poales</taxon>
        <taxon>Poaceae</taxon>
        <taxon>PACMAD clade</taxon>
        <taxon>Chloridoideae</taxon>
        <taxon>Cynodonteae</taxon>
        <taxon>Eleusininae</taxon>
        <taxon>Eleusine</taxon>
    </lineage>
</organism>
<dbReference type="PANTHER" id="PTHR26379:SF429">
    <property type="entry name" value="OS10G0428900 PROTEIN"/>
    <property type="match status" value="1"/>
</dbReference>
<dbReference type="InterPro" id="IPR008974">
    <property type="entry name" value="TRAF-like"/>
</dbReference>
<evidence type="ECO:0000313" key="5">
    <source>
        <dbReference type="EMBL" id="GJM84557.1"/>
    </source>
</evidence>
<dbReference type="Gene3D" id="3.30.710.10">
    <property type="entry name" value="Potassium Channel Kv1.1, Chain A"/>
    <property type="match status" value="1"/>
</dbReference>
<dbReference type="PROSITE" id="PS50097">
    <property type="entry name" value="BTB"/>
    <property type="match status" value="1"/>
</dbReference>
<dbReference type="Pfam" id="PF00651">
    <property type="entry name" value="BTB"/>
    <property type="match status" value="1"/>
</dbReference>
<reference evidence="5" key="2">
    <citation type="submission" date="2021-12" db="EMBL/GenBank/DDBJ databases">
        <title>Resequencing data analysis of finger millet.</title>
        <authorList>
            <person name="Hatakeyama M."/>
            <person name="Aluri S."/>
            <person name="Balachadran M.T."/>
            <person name="Sivarajan S.R."/>
            <person name="Poveda L."/>
            <person name="Shimizu-Inatsugi R."/>
            <person name="Schlapbach R."/>
            <person name="Sreeman S.M."/>
            <person name="Shimizu K.K."/>
        </authorList>
    </citation>
    <scope>NUCLEOTIDE SEQUENCE</scope>
</reference>
<evidence type="ECO:0000259" key="3">
    <source>
        <dbReference type="PROSITE" id="PS50097"/>
    </source>
</evidence>
<dbReference type="InterPro" id="IPR045005">
    <property type="entry name" value="BPM1-6"/>
</dbReference>
<dbReference type="GO" id="GO:0016567">
    <property type="term" value="P:protein ubiquitination"/>
    <property type="evidence" value="ECO:0007669"/>
    <property type="project" value="InterPro"/>
</dbReference>
<sequence length="370" mass="41176">MAPTPGSGSRKPSRSASTIVADNAGGYHDFKIDGYSHIENLPTGDSVKSGSFTVGGHRWRIALYPNGHDDDCKDYVSLFLFLDEDVIRRVKVQYDFAFMAEKRTLFFRKRMQKVITEPAAVNNFGSHMDMDSGFPKFVLKNSFDFTMLVSERDSLTVRCNVVVFDELRPEETPAEAVLPTTFVPPSDLHRHFGDLLQTGKGADVVFQVGGDKFPAHRCVLAARSPVFNAEFFGTMQESATTTSSVIHVDDIVAPVFRSLLCFLYTDSLPETRKEDEVAMYQHLLVAADRYSVERLKLICEDKLCKNIDVPRVATILTLAEQHNCIVLKKLCLDFLSAPANLKAVMATDGFKHLSTSCPSIKKDLDAMIAS</sequence>
<accession>A0AAV5BEV5</accession>
<feature type="domain" description="MATH" evidence="4">
    <location>
        <begin position="25"/>
        <end position="161"/>
    </location>
</feature>
<dbReference type="Pfam" id="PF24570">
    <property type="entry name" value="BACK_BPM_SPOP"/>
    <property type="match status" value="1"/>
</dbReference>
<dbReference type="CDD" id="cd00121">
    <property type="entry name" value="MATH"/>
    <property type="match status" value="1"/>
</dbReference>
<reference evidence="5" key="1">
    <citation type="journal article" date="2018" name="DNA Res.">
        <title>Multiple hybrid de novo genome assembly of finger millet, an orphan allotetraploid crop.</title>
        <authorList>
            <person name="Hatakeyama M."/>
            <person name="Aluri S."/>
            <person name="Balachadran M.T."/>
            <person name="Sivarajan S.R."/>
            <person name="Patrignani A."/>
            <person name="Gruter S."/>
            <person name="Poveda L."/>
            <person name="Shimizu-Inatsugi R."/>
            <person name="Baeten J."/>
            <person name="Francoijs K.J."/>
            <person name="Nataraja K.N."/>
            <person name="Reddy Y.A.N."/>
            <person name="Phadnis S."/>
            <person name="Ravikumar R.L."/>
            <person name="Schlapbach R."/>
            <person name="Sreeman S.M."/>
            <person name="Shimizu K.K."/>
        </authorList>
    </citation>
    <scope>NUCLEOTIDE SEQUENCE</scope>
</reference>
<comment type="pathway">
    <text evidence="1">Protein modification; protein ubiquitination.</text>
</comment>
<evidence type="ECO:0000259" key="4">
    <source>
        <dbReference type="PROSITE" id="PS50144"/>
    </source>
</evidence>
<gene>
    <name evidence="5" type="primary">ga00240</name>
    <name evidence="5" type="ORF">PR202_ga00240</name>
</gene>
<dbReference type="InterPro" id="IPR011333">
    <property type="entry name" value="SKP1/BTB/POZ_sf"/>
</dbReference>
<dbReference type="Proteomes" id="UP001054889">
    <property type="component" value="Unassembled WGS sequence"/>
</dbReference>
<evidence type="ECO:0000256" key="1">
    <source>
        <dbReference type="ARBA" id="ARBA00004906"/>
    </source>
</evidence>
<feature type="domain" description="BTB" evidence="3">
    <location>
        <begin position="202"/>
        <end position="272"/>
    </location>
</feature>
<dbReference type="CDD" id="cd18280">
    <property type="entry name" value="BTB_POZ_BPM_plant"/>
    <property type="match status" value="1"/>
</dbReference>
<dbReference type="Gene3D" id="1.25.40.420">
    <property type="match status" value="1"/>
</dbReference>
<dbReference type="SUPFAM" id="SSF49599">
    <property type="entry name" value="TRAF domain-like"/>
    <property type="match status" value="1"/>
</dbReference>
<dbReference type="PROSITE" id="PS50144">
    <property type="entry name" value="MATH"/>
    <property type="match status" value="1"/>
</dbReference>
<comment type="similarity">
    <text evidence="2">Belongs to the Tdpoz family.</text>
</comment>
<keyword evidence="6" id="KW-1185">Reference proteome</keyword>